<reference evidence="1" key="2">
    <citation type="submission" date="2021-02" db="EMBL/GenBank/DDBJ databases">
        <authorList>
            <person name="Kimball J.A."/>
            <person name="Haas M.W."/>
            <person name="Macchietto M."/>
            <person name="Kono T."/>
            <person name="Duquette J."/>
            <person name="Shao M."/>
        </authorList>
    </citation>
    <scope>NUCLEOTIDE SEQUENCE</scope>
    <source>
        <tissue evidence="1">Fresh leaf tissue</tissue>
    </source>
</reference>
<name>A0A8J5QYF8_ZIZPA</name>
<organism evidence="1 2">
    <name type="scientific">Zizania palustris</name>
    <name type="common">Northern wild rice</name>
    <dbReference type="NCBI Taxonomy" id="103762"/>
    <lineage>
        <taxon>Eukaryota</taxon>
        <taxon>Viridiplantae</taxon>
        <taxon>Streptophyta</taxon>
        <taxon>Embryophyta</taxon>
        <taxon>Tracheophyta</taxon>
        <taxon>Spermatophyta</taxon>
        <taxon>Magnoliopsida</taxon>
        <taxon>Liliopsida</taxon>
        <taxon>Poales</taxon>
        <taxon>Poaceae</taxon>
        <taxon>BOP clade</taxon>
        <taxon>Oryzoideae</taxon>
        <taxon>Oryzeae</taxon>
        <taxon>Zizaniinae</taxon>
        <taxon>Zizania</taxon>
    </lineage>
</organism>
<comment type="caution">
    <text evidence="1">The sequence shown here is derived from an EMBL/GenBank/DDBJ whole genome shotgun (WGS) entry which is preliminary data.</text>
</comment>
<dbReference type="AlphaFoldDB" id="A0A8J5QYF8"/>
<proteinExistence type="predicted"/>
<protein>
    <submittedName>
        <fullName evidence="1">Uncharacterized protein</fullName>
    </submittedName>
</protein>
<gene>
    <name evidence="1" type="ORF">GUJ93_ZPchr0029g29033</name>
</gene>
<dbReference type="Proteomes" id="UP000729402">
    <property type="component" value="Unassembled WGS sequence"/>
</dbReference>
<reference evidence="1" key="1">
    <citation type="journal article" date="2021" name="bioRxiv">
        <title>Whole Genome Assembly and Annotation of Northern Wild Rice, Zizania palustris L., Supports a Whole Genome Duplication in the Zizania Genus.</title>
        <authorList>
            <person name="Haas M."/>
            <person name="Kono T."/>
            <person name="Macchietto M."/>
            <person name="Millas R."/>
            <person name="McGilp L."/>
            <person name="Shao M."/>
            <person name="Duquette J."/>
            <person name="Hirsch C.N."/>
            <person name="Kimball J."/>
        </authorList>
    </citation>
    <scope>NUCLEOTIDE SEQUENCE</scope>
    <source>
        <tissue evidence="1">Fresh leaf tissue</tissue>
    </source>
</reference>
<evidence type="ECO:0000313" key="2">
    <source>
        <dbReference type="Proteomes" id="UP000729402"/>
    </source>
</evidence>
<keyword evidence="2" id="KW-1185">Reference proteome</keyword>
<accession>A0A8J5QYF8</accession>
<sequence>MVCLAVQSSATRGPEAGLTNVVVNIEGTGTPGHSEWKKLPHGPLECEDLMKEMFDIVDVDGSSSCIPGEVVGGGTGRGVGEGIYEMDGETNT</sequence>
<evidence type="ECO:0000313" key="1">
    <source>
        <dbReference type="EMBL" id="KAG8037195.1"/>
    </source>
</evidence>
<dbReference type="EMBL" id="JAAALK010002065">
    <property type="protein sequence ID" value="KAG8037195.1"/>
    <property type="molecule type" value="Genomic_DNA"/>
</dbReference>